<evidence type="ECO:0000259" key="1">
    <source>
        <dbReference type="Pfam" id="PF03724"/>
    </source>
</evidence>
<dbReference type="OrthoDB" id="1432946at2"/>
<dbReference type="KEGG" id="anp:FK178_11695"/>
<dbReference type="InterPro" id="IPR005184">
    <property type="entry name" value="DUF306_Meta_HslJ"/>
</dbReference>
<dbReference type="Gene3D" id="2.40.128.270">
    <property type="match status" value="1"/>
</dbReference>
<evidence type="ECO:0000313" key="3">
    <source>
        <dbReference type="Proteomes" id="UP000321954"/>
    </source>
</evidence>
<evidence type="ECO:0000313" key="2">
    <source>
        <dbReference type="EMBL" id="QED38336.1"/>
    </source>
</evidence>
<dbReference type="AlphaFoldDB" id="A0A5B8YPT2"/>
<dbReference type="EMBL" id="CP042476">
    <property type="protein sequence ID" value="QED38336.1"/>
    <property type="molecule type" value="Genomic_DNA"/>
</dbReference>
<protein>
    <submittedName>
        <fullName evidence="2">META domain-containing protein</fullName>
    </submittedName>
</protein>
<reference evidence="2 3" key="1">
    <citation type="submission" date="2019-08" db="EMBL/GenBank/DDBJ databases">
        <title>Antarcticibacterium arcticum sp. nov., a bacterium isolated from marine sediment of the Canadian Beaufort Sea.</title>
        <authorList>
            <person name="Lee Y.M."/>
            <person name="Baek K."/>
            <person name="Lee D.-H."/>
            <person name="Shin S.C."/>
            <person name="Jin Y.K."/>
            <person name="Park Y."/>
        </authorList>
    </citation>
    <scope>NUCLEOTIDE SEQUENCE [LARGE SCALE GENOMIC DNA]</scope>
    <source>
        <strain evidence="2 3">PAMC 28998</strain>
    </source>
</reference>
<dbReference type="Proteomes" id="UP000321954">
    <property type="component" value="Chromosome"/>
</dbReference>
<gene>
    <name evidence="2" type="ORF">FK178_11695</name>
</gene>
<dbReference type="PANTHER" id="PTHR35535:SF1">
    <property type="entry name" value="HEAT SHOCK PROTEIN HSLJ"/>
    <property type="match status" value="1"/>
</dbReference>
<keyword evidence="3" id="KW-1185">Reference proteome</keyword>
<feature type="domain" description="DUF306" evidence="1">
    <location>
        <begin position="40"/>
        <end position="140"/>
    </location>
</feature>
<dbReference type="RefSeq" id="WP_146835265.1">
    <property type="nucleotide sequence ID" value="NZ_CP042476.1"/>
</dbReference>
<dbReference type="InterPro" id="IPR038670">
    <property type="entry name" value="HslJ-like_sf"/>
</dbReference>
<dbReference type="PROSITE" id="PS51257">
    <property type="entry name" value="PROKAR_LIPOPROTEIN"/>
    <property type="match status" value="1"/>
</dbReference>
<dbReference type="PANTHER" id="PTHR35535">
    <property type="entry name" value="HEAT SHOCK PROTEIN HSLJ"/>
    <property type="match status" value="1"/>
</dbReference>
<accession>A0A5B8YPT2</accession>
<proteinExistence type="predicted"/>
<dbReference type="InterPro" id="IPR053147">
    <property type="entry name" value="Hsp_HslJ-like"/>
</dbReference>
<name>A0A5B8YPT2_9FLAO</name>
<organism evidence="2 3">
    <name type="scientific">Antarcticibacterium arcticum</name>
    <dbReference type="NCBI Taxonomy" id="2585771"/>
    <lineage>
        <taxon>Bacteria</taxon>
        <taxon>Pseudomonadati</taxon>
        <taxon>Bacteroidota</taxon>
        <taxon>Flavobacteriia</taxon>
        <taxon>Flavobacteriales</taxon>
        <taxon>Flavobacteriaceae</taxon>
        <taxon>Antarcticibacterium</taxon>
    </lineage>
</organism>
<sequence length="144" mass="16241">MKKFMFALLILFYSCGSNQENKSGGEDNDLVSAENIELSGNYMIRNIRAENVASEKIELKFDSTRQEFSGNAGCNRFSSGYERSGIKVTFKPVVSTKMYCEGKMEMESAITEILPEITQMVLQNGELVFINENLDPLLTIEKIK</sequence>
<dbReference type="Pfam" id="PF03724">
    <property type="entry name" value="META"/>
    <property type="match status" value="1"/>
</dbReference>